<evidence type="ECO:0000313" key="13">
    <source>
        <dbReference type="EMBL" id="CAF3964557.1"/>
    </source>
</evidence>
<evidence type="ECO:0000313" key="8">
    <source>
        <dbReference type="EMBL" id="CAF2018830.1"/>
    </source>
</evidence>
<dbReference type="EMBL" id="CAJOBI010003865">
    <property type="protein sequence ID" value="CAF3983193.1"/>
    <property type="molecule type" value="Genomic_DNA"/>
</dbReference>
<protein>
    <recommendedName>
        <fullName evidence="18">D-lactate dehydrogenase</fullName>
    </recommendedName>
</protein>
<dbReference type="EMBL" id="CAJNOV010011932">
    <property type="protein sequence ID" value="CAF1470154.1"/>
    <property type="molecule type" value="Genomic_DNA"/>
</dbReference>
<feature type="domain" description="D-isomer specific 2-hydroxyacid dehydrogenase catalytic" evidence="4">
    <location>
        <begin position="24"/>
        <end position="335"/>
    </location>
</feature>
<dbReference type="Proteomes" id="UP000663834">
    <property type="component" value="Unassembled WGS sequence"/>
</dbReference>
<dbReference type="PANTHER" id="PTHR43026:SF1">
    <property type="entry name" value="2-HYDROXYACID DEHYDROGENASE HOMOLOG 1-RELATED"/>
    <property type="match status" value="1"/>
</dbReference>
<dbReference type="PROSITE" id="PS00065">
    <property type="entry name" value="D_2_HYDROXYACID_DH_1"/>
    <property type="match status" value="1"/>
</dbReference>
<accession>A0A815XMG2</accession>
<evidence type="ECO:0000256" key="3">
    <source>
        <dbReference type="RuleBase" id="RU003719"/>
    </source>
</evidence>
<comment type="similarity">
    <text evidence="1 3">Belongs to the D-isomer specific 2-hydroxyacid dehydrogenase family.</text>
</comment>
<evidence type="ECO:0000313" key="10">
    <source>
        <dbReference type="EMBL" id="CAF2103566.1"/>
    </source>
</evidence>
<organism evidence="7 16">
    <name type="scientific">Rotaria magnacalcarata</name>
    <dbReference type="NCBI Taxonomy" id="392030"/>
    <lineage>
        <taxon>Eukaryota</taxon>
        <taxon>Metazoa</taxon>
        <taxon>Spiralia</taxon>
        <taxon>Gnathifera</taxon>
        <taxon>Rotifera</taxon>
        <taxon>Eurotatoria</taxon>
        <taxon>Bdelloidea</taxon>
        <taxon>Philodinida</taxon>
        <taxon>Philodinidae</taxon>
        <taxon>Rotaria</taxon>
    </lineage>
</organism>
<dbReference type="Gene3D" id="3.40.50.720">
    <property type="entry name" value="NAD(P)-binding Rossmann-like Domain"/>
    <property type="match status" value="2"/>
</dbReference>
<dbReference type="SUPFAM" id="SSF52283">
    <property type="entry name" value="Formate/glycerate dehydrogenase catalytic domain-like"/>
    <property type="match status" value="1"/>
</dbReference>
<evidence type="ECO:0000256" key="1">
    <source>
        <dbReference type="ARBA" id="ARBA00005854"/>
    </source>
</evidence>
<dbReference type="EMBL" id="CAJOBH010003652">
    <property type="protein sequence ID" value="CAF3960548.1"/>
    <property type="molecule type" value="Genomic_DNA"/>
</dbReference>
<dbReference type="EMBL" id="CAJNOW010009257">
    <property type="protein sequence ID" value="CAF1559415.1"/>
    <property type="molecule type" value="Genomic_DNA"/>
</dbReference>
<dbReference type="EMBL" id="CAJOBG010001866">
    <property type="protein sequence ID" value="CAF3964557.1"/>
    <property type="molecule type" value="Genomic_DNA"/>
</dbReference>
<dbReference type="EMBL" id="CAJOBJ010004085">
    <property type="protein sequence ID" value="CAF3988408.1"/>
    <property type="molecule type" value="Genomic_DNA"/>
</dbReference>
<dbReference type="InterPro" id="IPR029752">
    <property type="entry name" value="D-isomer_DH_CS1"/>
</dbReference>
<gene>
    <name evidence="12" type="ORF">BYL167_LOCUS11518</name>
    <name evidence="6" type="ORF">CJN711_LOCUS25613</name>
    <name evidence="15" type="ORF">GIL414_LOCUS11071</name>
    <name evidence="7" type="ORF">KQP761_LOCUS18256</name>
    <name evidence="10" type="ORF">MBJ925_LOCUS22743</name>
    <name evidence="13" type="ORF">OVN521_LOCUS13004</name>
    <name evidence="14" type="ORF">SMN809_LOCUS10974</name>
    <name evidence="11" type="ORF">UXM345_LOCUS6285</name>
    <name evidence="9" type="ORF">WKI299_LOCUS8889</name>
    <name evidence="8" type="ORF">XDN619_LOCUS4195</name>
</gene>
<dbReference type="Pfam" id="PF02826">
    <property type="entry name" value="2-Hacid_dh_C"/>
    <property type="match status" value="1"/>
</dbReference>
<evidence type="ECO:0000313" key="9">
    <source>
        <dbReference type="EMBL" id="CAF2044181.1"/>
    </source>
</evidence>
<dbReference type="InterPro" id="IPR036291">
    <property type="entry name" value="NAD(P)-bd_dom_sf"/>
</dbReference>
<evidence type="ECO:0000313" key="11">
    <source>
        <dbReference type="EMBL" id="CAF3825890.1"/>
    </source>
</evidence>
<dbReference type="GO" id="GO:0051287">
    <property type="term" value="F:NAD binding"/>
    <property type="evidence" value="ECO:0007669"/>
    <property type="project" value="InterPro"/>
</dbReference>
<keyword evidence="3" id="KW-0560">Oxidoreductase</keyword>
<keyword evidence="17" id="KW-1185">Reference proteome</keyword>
<evidence type="ECO:0000313" key="14">
    <source>
        <dbReference type="EMBL" id="CAF3983193.1"/>
    </source>
</evidence>
<dbReference type="Proteomes" id="UP000681720">
    <property type="component" value="Unassembled WGS sequence"/>
</dbReference>
<dbReference type="Proteomes" id="UP000663842">
    <property type="component" value="Unassembled WGS sequence"/>
</dbReference>
<comment type="caution">
    <text evidence="7">The sequence shown here is derived from an EMBL/GenBank/DDBJ whole genome shotgun (WGS) entry which is preliminary data.</text>
</comment>
<keyword evidence="2" id="KW-0520">NAD</keyword>
<evidence type="ECO:0000259" key="5">
    <source>
        <dbReference type="Pfam" id="PF02826"/>
    </source>
</evidence>
<evidence type="ECO:0000313" key="16">
    <source>
        <dbReference type="Proteomes" id="UP000663834"/>
    </source>
</evidence>
<feature type="domain" description="D-isomer specific 2-hydroxyacid dehydrogenase NAD-binding" evidence="5">
    <location>
        <begin position="119"/>
        <end position="307"/>
    </location>
</feature>
<evidence type="ECO:0000256" key="2">
    <source>
        <dbReference type="ARBA" id="ARBA00023027"/>
    </source>
</evidence>
<evidence type="ECO:0000313" key="7">
    <source>
        <dbReference type="EMBL" id="CAF1559415.1"/>
    </source>
</evidence>
<dbReference type="Proteomes" id="UP000663856">
    <property type="component" value="Unassembled WGS sequence"/>
</dbReference>
<dbReference type="Pfam" id="PF00389">
    <property type="entry name" value="2-Hacid_dh"/>
    <property type="match status" value="1"/>
</dbReference>
<dbReference type="Proteomes" id="UP000663855">
    <property type="component" value="Unassembled WGS sequence"/>
</dbReference>
<dbReference type="Proteomes" id="UP000663887">
    <property type="component" value="Unassembled WGS sequence"/>
</dbReference>
<dbReference type="OrthoDB" id="298012at2759"/>
<reference evidence="7" key="1">
    <citation type="submission" date="2021-02" db="EMBL/GenBank/DDBJ databases">
        <authorList>
            <person name="Nowell W R."/>
        </authorList>
    </citation>
    <scope>NUCLEOTIDE SEQUENCE</scope>
</reference>
<evidence type="ECO:0008006" key="18">
    <source>
        <dbReference type="Google" id="ProtNLM"/>
    </source>
</evidence>
<dbReference type="InterPro" id="IPR058205">
    <property type="entry name" value="D-LDH-like"/>
</dbReference>
<evidence type="ECO:0000259" key="4">
    <source>
        <dbReference type="Pfam" id="PF00389"/>
    </source>
</evidence>
<dbReference type="SUPFAM" id="SSF51735">
    <property type="entry name" value="NAD(P)-binding Rossmann-fold domains"/>
    <property type="match status" value="1"/>
</dbReference>
<dbReference type="CDD" id="cd12183">
    <property type="entry name" value="LDH_like_2"/>
    <property type="match status" value="1"/>
</dbReference>
<evidence type="ECO:0000313" key="15">
    <source>
        <dbReference type="EMBL" id="CAF3988408.1"/>
    </source>
</evidence>
<dbReference type="Proteomes" id="UP000663866">
    <property type="component" value="Unassembled WGS sequence"/>
</dbReference>
<proteinExistence type="inferred from homology"/>
<dbReference type="AlphaFoldDB" id="A0A815XMG2"/>
<dbReference type="Proteomes" id="UP000663824">
    <property type="component" value="Unassembled WGS sequence"/>
</dbReference>
<dbReference type="EMBL" id="CAJNRG010000824">
    <property type="protein sequence ID" value="CAF2018830.1"/>
    <property type="molecule type" value="Genomic_DNA"/>
</dbReference>
<sequence>MSVHKVIVFDSKLYDEKTFKLALKSLGGQDKLRFTFLESKLTEETVDEVQGYDGICVFVNDVVSANVIEEIQKKSNTLKIIALRSAGFNHVSLETAEKYNLKVCRVPRYSPYAVAEHSVALLLSLNRNMHHAFFRTKQHNFSLDGLVGVDLFGKTVGIIGTGGIGMCAINIFLGFGCKVLAYDVFPNEKAAKEKGYVYTTMDELLRESDVVSIYAPLLDSTYHLINKEALEKMKPRAMLINTSRGALVDANALVDCLKSGKLRGAALDVYENEKEYFFNDYSQQVMEDDTLARLISMPNTIVTSHQAFLTEEALKNIAETTVQNLLDFFDGKPLNENNEVKAPPKVAPK</sequence>
<evidence type="ECO:0000313" key="6">
    <source>
        <dbReference type="EMBL" id="CAF1470154.1"/>
    </source>
</evidence>
<name>A0A815XMG2_9BILA</name>
<evidence type="ECO:0000313" key="12">
    <source>
        <dbReference type="EMBL" id="CAF3960548.1"/>
    </source>
</evidence>
<dbReference type="InterPro" id="IPR006140">
    <property type="entry name" value="D-isomer_DH_NAD-bd"/>
</dbReference>
<dbReference type="GO" id="GO:0008720">
    <property type="term" value="F:D-lactate dehydrogenase (NAD+) activity"/>
    <property type="evidence" value="ECO:0007669"/>
    <property type="project" value="TreeGrafter"/>
</dbReference>
<evidence type="ECO:0000313" key="17">
    <source>
        <dbReference type="Proteomes" id="UP000663866"/>
    </source>
</evidence>
<dbReference type="EMBL" id="CAJNRF010002893">
    <property type="protein sequence ID" value="CAF2044181.1"/>
    <property type="molecule type" value="Genomic_DNA"/>
</dbReference>
<dbReference type="Proteomes" id="UP000681967">
    <property type="component" value="Unassembled WGS sequence"/>
</dbReference>
<dbReference type="InterPro" id="IPR006139">
    <property type="entry name" value="D-isomer_2_OHA_DH_cat_dom"/>
</dbReference>
<dbReference type="PANTHER" id="PTHR43026">
    <property type="entry name" value="2-HYDROXYACID DEHYDROGENASE HOMOLOG 1-RELATED"/>
    <property type="match status" value="1"/>
</dbReference>
<dbReference type="EMBL" id="CAJNRE010011657">
    <property type="protein sequence ID" value="CAF2103566.1"/>
    <property type="molecule type" value="Genomic_DNA"/>
</dbReference>
<dbReference type="EMBL" id="CAJOBF010000493">
    <property type="protein sequence ID" value="CAF3825890.1"/>
    <property type="molecule type" value="Genomic_DNA"/>
</dbReference>
<dbReference type="Proteomes" id="UP000676336">
    <property type="component" value="Unassembled WGS sequence"/>
</dbReference>